<comment type="caution">
    <text evidence="1">The sequence shown here is derived from an EMBL/GenBank/DDBJ whole genome shotgun (WGS) entry which is preliminary data.</text>
</comment>
<dbReference type="EMBL" id="JAODUO010000850">
    <property type="protein sequence ID" value="KAK2173747.1"/>
    <property type="molecule type" value="Genomic_DNA"/>
</dbReference>
<dbReference type="AlphaFoldDB" id="A0AAD9KM87"/>
<gene>
    <name evidence="1" type="ORF">NP493_849g01000</name>
</gene>
<evidence type="ECO:0000313" key="1">
    <source>
        <dbReference type="EMBL" id="KAK2173747.1"/>
    </source>
</evidence>
<evidence type="ECO:0000313" key="2">
    <source>
        <dbReference type="Proteomes" id="UP001209878"/>
    </source>
</evidence>
<reference evidence="1" key="1">
    <citation type="journal article" date="2023" name="Mol. Biol. Evol.">
        <title>Third-Generation Sequencing Reveals the Adaptive Role of the Epigenome in Three Deep-Sea Polychaetes.</title>
        <authorList>
            <person name="Perez M."/>
            <person name="Aroh O."/>
            <person name="Sun Y."/>
            <person name="Lan Y."/>
            <person name="Juniper S.K."/>
            <person name="Young C.R."/>
            <person name="Angers B."/>
            <person name="Qian P.Y."/>
        </authorList>
    </citation>
    <scope>NUCLEOTIDE SEQUENCE</scope>
    <source>
        <strain evidence="1">R07B-5</strain>
    </source>
</reference>
<organism evidence="1 2">
    <name type="scientific">Ridgeia piscesae</name>
    <name type="common">Tubeworm</name>
    <dbReference type="NCBI Taxonomy" id="27915"/>
    <lineage>
        <taxon>Eukaryota</taxon>
        <taxon>Metazoa</taxon>
        <taxon>Spiralia</taxon>
        <taxon>Lophotrochozoa</taxon>
        <taxon>Annelida</taxon>
        <taxon>Polychaeta</taxon>
        <taxon>Sedentaria</taxon>
        <taxon>Canalipalpata</taxon>
        <taxon>Sabellida</taxon>
        <taxon>Siboglinidae</taxon>
        <taxon>Ridgeia</taxon>
    </lineage>
</organism>
<accession>A0AAD9KM87</accession>
<dbReference type="Proteomes" id="UP001209878">
    <property type="component" value="Unassembled WGS sequence"/>
</dbReference>
<sequence length="45" mass="5276">MQLCVYMTCESHVYKVTHRTRRCKSWSCGHNASSSLCLFFWSATE</sequence>
<protein>
    <submittedName>
        <fullName evidence="1">Uncharacterized protein</fullName>
    </submittedName>
</protein>
<proteinExistence type="predicted"/>
<keyword evidence="2" id="KW-1185">Reference proteome</keyword>
<name>A0AAD9KM87_RIDPI</name>